<comment type="caution">
    <text evidence="2">The sequence shown here is derived from an EMBL/GenBank/DDBJ whole genome shotgun (WGS) entry which is preliminary data.</text>
</comment>
<dbReference type="EMBL" id="BAABAQ010000020">
    <property type="protein sequence ID" value="GAA4209586.1"/>
    <property type="molecule type" value="Genomic_DNA"/>
</dbReference>
<dbReference type="Pfam" id="PF12957">
    <property type="entry name" value="DUF3846"/>
    <property type="match status" value="1"/>
</dbReference>
<evidence type="ECO:0000313" key="3">
    <source>
        <dbReference type="Proteomes" id="UP001501251"/>
    </source>
</evidence>
<dbReference type="Proteomes" id="UP001501251">
    <property type="component" value="Unassembled WGS sequence"/>
</dbReference>
<gene>
    <name evidence="2" type="ORF">GCM10022252_76320</name>
</gene>
<feature type="domain" description="DUF3846" evidence="1">
    <location>
        <begin position="4"/>
        <end position="103"/>
    </location>
</feature>
<accession>A0ABP8BLC9</accession>
<dbReference type="RefSeq" id="WP_344923216.1">
    <property type="nucleotide sequence ID" value="NZ_BAABAQ010000020.1"/>
</dbReference>
<evidence type="ECO:0000313" key="2">
    <source>
        <dbReference type="EMBL" id="GAA4209586.1"/>
    </source>
</evidence>
<keyword evidence="3" id="KW-1185">Reference proteome</keyword>
<protein>
    <submittedName>
        <fullName evidence="2">DUF3846 domain-containing protein</fullName>
    </submittedName>
</protein>
<organism evidence="2 3">
    <name type="scientific">Streptosporangium oxazolinicum</name>
    <dbReference type="NCBI Taxonomy" id="909287"/>
    <lineage>
        <taxon>Bacteria</taxon>
        <taxon>Bacillati</taxon>
        <taxon>Actinomycetota</taxon>
        <taxon>Actinomycetes</taxon>
        <taxon>Streptosporangiales</taxon>
        <taxon>Streptosporangiaceae</taxon>
        <taxon>Streptosporangium</taxon>
    </lineage>
</organism>
<sequence length="119" mass="12873">MGNALLIRENGQFETVAIADGAEVNLAVMYKEIGCRTVEVVALRDDLDMWLDGEGLDGKEVNPVATELARDCGFIWQNYHGAALLCGHDAEGNSIGLTSDQEAVLRLRLGMLRAPLSVN</sequence>
<proteinExistence type="predicted"/>
<name>A0ABP8BLC9_9ACTN</name>
<reference evidence="3" key="1">
    <citation type="journal article" date="2019" name="Int. J. Syst. Evol. Microbiol.">
        <title>The Global Catalogue of Microorganisms (GCM) 10K type strain sequencing project: providing services to taxonomists for standard genome sequencing and annotation.</title>
        <authorList>
            <consortium name="The Broad Institute Genomics Platform"/>
            <consortium name="The Broad Institute Genome Sequencing Center for Infectious Disease"/>
            <person name="Wu L."/>
            <person name="Ma J."/>
        </authorList>
    </citation>
    <scope>NUCLEOTIDE SEQUENCE [LARGE SCALE GENOMIC DNA]</scope>
    <source>
        <strain evidence="3">JCM 17388</strain>
    </source>
</reference>
<evidence type="ECO:0000259" key="1">
    <source>
        <dbReference type="Pfam" id="PF12957"/>
    </source>
</evidence>
<dbReference type="InterPro" id="IPR024559">
    <property type="entry name" value="DUF3846"/>
</dbReference>